<evidence type="ECO:0000313" key="1">
    <source>
        <dbReference type="EMBL" id="CAD7358777.1"/>
    </source>
</evidence>
<sequence length="116" mass="13926">MAYHIYHVEVNEVYPYYMRKMNKVGSTYQDVNEIICWLTGYSQDMLESNLKNGTTFEMFFKQAPHLNPQRKKIKGIICGERIEEMEPSLMKEIRYLDKMIDERSRGRSMKQIFREG</sequence>
<reference evidence="3" key="2">
    <citation type="submission" date="2018-06" db="EMBL/GenBank/DDBJ databases">
        <authorList>
            <consortium name="Pathogen Informatics"/>
            <person name="Doyle S."/>
        </authorList>
    </citation>
    <scope>NUCLEOTIDE SEQUENCE [LARGE SCALE GENOMIC DNA]</scope>
    <source>
        <strain evidence="3">NCTC12218</strain>
    </source>
</reference>
<dbReference type="Pfam" id="PF09966">
    <property type="entry name" value="DUF2200"/>
    <property type="match status" value="1"/>
</dbReference>
<dbReference type="EMBL" id="POVK01000004">
    <property type="protein sequence ID" value="NHA33291.1"/>
    <property type="molecule type" value="Genomic_DNA"/>
</dbReference>
<dbReference type="RefSeq" id="WP_016426069.1">
    <property type="nucleotide sequence ID" value="NZ_CABKRV010000002.1"/>
</dbReference>
<dbReference type="Proteomes" id="UP000572988">
    <property type="component" value="Unassembled WGS sequence"/>
</dbReference>
<reference evidence="1 4" key="3">
    <citation type="submission" date="2020-11" db="EMBL/GenBank/DDBJ databases">
        <authorList>
            <consortium name="Pathogen Informatics"/>
        </authorList>
    </citation>
    <scope>NUCLEOTIDE SEQUENCE [LARGE SCALE GENOMIC DNA]</scope>
    <source>
        <strain evidence="1 4">NCTC12218</strain>
    </source>
</reference>
<evidence type="ECO:0000313" key="5">
    <source>
        <dbReference type="Proteomes" id="UP000572988"/>
    </source>
</evidence>
<keyword evidence="5" id="KW-1185">Reference proteome</keyword>
<gene>
    <name evidence="2" type="ORF">C1O36_01895</name>
    <name evidence="3" type="ORF">NCTC12218_00361</name>
</gene>
<organism evidence="3">
    <name type="scientific">Staphylococcus schleiferi</name>
    <dbReference type="NCBI Taxonomy" id="1295"/>
    <lineage>
        <taxon>Bacteria</taxon>
        <taxon>Bacillati</taxon>
        <taxon>Bacillota</taxon>
        <taxon>Bacilli</taxon>
        <taxon>Bacillales</taxon>
        <taxon>Staphylococcaceae</taxon>
        <taxon>Staphylococcus</taxon>
    </lineage>
</organism>
<dbReference type="Proteomes" id="UP000264146">
    <property type="component" value="Chromosome"/>
</dbReference>
<dbReference type="AlphaFoldDB" id="A0A7Z7QMQ8"/>
<dbReference type="EMBL" id="LR962863">
    <property type="protein sequence ID" value="CAD7358777.1"/>
    <property type="molecule type" value="Genomic_DNA"/>
</dbReference>
<proteinExistence type="predicted"/>
<evidence type="ECO:0000313" key="2">
    <source>
        <dbReference type="EMBL" id="NHA33291.1"/>
    </source>
</evidence>
<dbReference type="Gene3D" id="1.10.8.290">
    <property type="entry name" value="uncharacterized protein sp1917 domain"/>
    <property type="match status" value="1"/>
</dbReference>
<reference evidence="2 5" key="1">
    <citation type="submission" date="2018-01" db="EMBL/GenBank/DDBJ databases">
        <title>Complete genome sequence of Staphylococcus Scheliferi isolated from human.</title>
        <authorList>
            <person name="Abouelkhair M.A."/>
            <person name="Bemis D.A."/>
            <person name="Kania S.A."/>
        </authorList>
    </citation>
    <scope>NUCLEOTIDE SEQUENCE [LARGE SCALE GENOMIC DNA]</scope>
    <source>
        <strain evidence="2 5">ATCC 43808</strain>
    </source>
</reference>
<dbReference type="EMBL" id="UHEF01000001">
    <property type="protein sequence ID" value="SUM86713.1"/>
    <property type="molecule type" value="Genomic_DNA"/>
</dbReference>
<dbReference type="InterPro" id="IPR023204">
    <property type="entry name" value="SP1917_dom_sf"/>
</dbReference>
<evidence type="ECO:0000313" key="4">
    <source>
        <dbReference type="Proteomes" id="UP000264146"/>
    </source>
</evidence>
<name>A0A7Z7QMQ8_STASC</name>
<protein>
    <submittedName>
        <fullName evidence="2">DUF2200 domain-containing protein</fullName>
    </submittedName>
    <submittedName>
        <fullName evidence="3">Uncharacterized protein conserved in bacteria</fullName>
    </submittedName>
</protein>
<dbReference type="InterPro" id="IPR014580">
    <property type="entry name" value="UCP033199"/>
</dbReference>
<accession>A0A7Z7QMQ8</accession>
<evidence type="ECO:0000313" key="3">
    <source>
        <dbReference type="EMBL" id="SUM86713.1"/>
    </source>
</evidence>